<feature type="domain" description="Nudix hydrolase" evidence="2">
    <location>
        <begin position="1"/>
        <end position="152"/>
    </location>
</feature>
<dbReference type="SUPFAM" id="SSF55811">
    <property type="entry name" value="Nudix"/>
    <property type="match status" value="1"/>
</dbReference>
<sequence>MPIPRAVAVVLDGPRVLVIKRFRRDPGFASCNLCREAAAPGPLCPGHRYAVLPGGHVEEGESAETAALRELTEETTLTGRIERLLWTGRHGARPASYFLMTGVTGTSVLAGEEAVEHRPDNSFELAWATTADFERLNLVPSELRGPLAALLDAR</sequence>
<dbReference type="EMBL" id="JAKRKC020000003">
    <property type="protein sequence ID" value="MCK2221554.1"/>
    <property type="molecule type" value="Genomic_DNA"/>
</dbReference>
<organism evidence="3 4">
    <name type="scientific">Actinomadura luzonensis</name>
    <dbReference type="NCBI Taxonomy" id="2805427"/>
    <lineage>
        <taxon>Bacteria</taxon>
        <taxon>Bacillati</taxon>
        <taxon>Actinomycetota</taxon>
        <taxon>Actinomycetes</taxon>
        <taxon>Streptosporangiales</taxon>
        <taxon>Thermomonosporaceae</taxon>
        <taxon>Actinomadura</taxon>
    </lineage>
</organism>
<dbReference type="Proteomes" id="UP001317259">
    <property type="component" value="Unassembled WGS sequence"/>
</dbReference>
<dbReference type="Pfam" id="PF00293">
    <property type="entry name" value="NUDIX"/>
    <property type="match status" value="1"/>
</dbReference>
<proteinExistence type="predicted"/>
<evidence type="ECO:0000256" key="1">
    <source>
        <dbReference type="ARBA" id="ARBA00022801"/>
    </source>
</evidence>
<protein>
    <submittedName>
        <fullName evidence="3">NUDIX domain-containing protein</fullName>
    </submittedName>
</protein>
<keyword evidence="4" id="KW-1185">Reference proteome</keyword>
<reference evidence="3 4" key="1">
    <citation type="submission" date="2022-04" db="EMBL/GenBank/DDBJ databases">
        <title>Genome draft of Actinomadura sp. ATCC 31491.</title>
        <authorList>
            <person name="Shi X."/>
            <person name="Du Y."/>
        </authorList>
    </citation>
    <scope>NUCLEOTIDE SEQUENCE [LARGE SCALE GENOMIC DNA]</scope>
    <source>
        <strain evidence="3 4">ATCC 31491</strain>
    </source>
</reference>
<dbReference type="PROSITE" id="PS51462">
    <property type="entry name" value="NUDIX"/>
    <property type="match status" value="1"/>
</dbReference>
<evidence type="ECO:0000259" key="2">
    <source>
        <dbReference type="PROSITE" id="PS51462"/>
    </source>
</evidence>
<comment type="caution">
    <text evidence="3">The sequence shown here is derived from an EMBL/GenBank/DDBJ whole genome shotgun (WGS) entry which is preliminary data.</text>
</comment>
<evidence type="ECO:0000313" key="4">
    <source>
        <dbReference type="Proteomes" id="UP001317259"/>
    </source>
</evidence>
<accession>A0ABT0GAB8</accession>
<dbReference type="Gene3D" id="3.90.79.10">
    <property type="entry name" value="Nucleoside Triphosphate Pyrophosphohydrolase"/>
    <property type="match status" value="1"/>
</dbReference>
<keyword evidence="1" id="KW-0378">Hydrolase</keyword>
<name>A0ABT0GAB8_9ACTN</name>
<dbReference type="InterPro" id="IPR015797">
    <property type="entry name" value="NUDIX_hydrolase-like_dom_sf"/>
</dbReference>
<dbReference type="InterPro" id="IPR000086">
    <property type="entry name" value="NUDIX_hydrolase_dom"/>
</dbReference>
<dbReference type="InterPro" id="IPR020084">
    <property type="entry name" value="NUDIX_hydrolase_CS"/>
</dbReference>
<gene>
    <name evidence="3" type="ORF">MF672_048285</name>
</gene>
<evidence type="ECO:0000313" key="3">
    <source>
        <dbReference type="EMBL" id="MCK2221554.1"/>
    </source>
</evidence>
<dbReference type="RefSeq" id="WP_242373304.1">
    <property type="nucleotide sequence ID" value="NZ_JAKRKC020000003.1"/>
</dbReference>
<dbReference type="PROSITE" id="PS00893">
    <property type="entry name" value="NUDIX_BOX"/>
    <property type="match status" value="1"/>
</dbReference>